<keyword evidence="2" id="KW-0963">Cytoplasm</keyword>
<dbReference type="Proteomes" id="UP000237246">
    <property type="component" value="Unassembled WGS sequence"/>
</dbReference>
<dbReference type="PANTHER" id="PTHR47970:SF29">
    <property type="entry name" value="KINESIN FAMILY MEMBER 20B"/>
    <property type="match status" value="1"/>
</dbReference>
<dbReference type="GO" id="GO:0005634">
    <property type="term" value="C:nucleus"/>
    <property type="evidence" value="ECO:0007669"/>
    <property type="project" value="TreeGrafter"/>
</dbReference>
<dbReference type="InterPro" id="IPR036961">
    <property type="entry name" value="Kinesin_motor_dom_sf"/>
</dbReference>
<dbReference type="OrthoDB" id="9389774at2759"/>
<evidence type="ECO:0000259" key="10">
    <source>
        <dbReference type="PROSITE" id="PS50067"/>
    </source>
</evidence>
<dbReference type="GO" id="GO:0007018">
    <property type="term" value="P:microtubule-based movement"/>
    <property type="evidence" value="ECO:0007669"/>
    <property type="project" value="InterPro"/>
</dbReference>
<dbReference type="PANTHER" id="PTHR47970">
    <property type="entry name" value="KINESIN-LIKE PROTEIN KIF11"/>
    <property type="match status" value="1"/>
</dbReference>
<dbReference type="EMBL" id="PPHD01123483">
    <property type="protein sequence ID" value="POI18488.1"/>
    <property type="molecule type" value="Genomic_DNA"/>
</dbReference>
<comment type="similarity">
    <text evidence="9">Belongs to the TRAFAC class myosin-kinesin ATPase superfamily. Kinesin family.</text>
</comment>
<keyword evidence="3" id="KW-0597">Phosphoprotein</keyword>
<protein>
    <recommendedName>
        <fullName evidence="10">Kinesin motor domain-containing protein</fullName>
    </recommendedName>
</protein>
<dbReference type="GO" id="GO:0005524">
    <property type="term" value="F:ATP binding"/>
    <property type="evidence" value="ECO:0007669"/>
    <property type="project" value="UniProtKB-UniRule"/>
</dbReference>
<dbReference type="GO" id="GO:0090307">
    <property type="term" value="P:mitotic spindle assembly"/>
    <property type="evidence" value="ECO:0007669"/>
    <property type="project" value="TreeGrafter"/>
</dbReference>
<dbReference type="Gene3D" id="3.40.850.10">
    <property type="entry name" value="Kinesin motor domain"/>
    <property type="match status" value="1"/>
</dbReference>
<evidence type="ECO:0000256" key="1">
    <source>
        <dbReference type="ARBA" id="ARBA00004186"/>
    </source>
</evidence>
<reference evidence="11 12" key="1">
    <citation type="submission" date="2018-01" db="EMBL/GenBank/DDBJ databases">
        <title>Comparison of the Chinese Bamboo Partridge and Red Junglefowl genome sequences highlights the importance of demography in genome evolution.</title>
        <authorList>
            <person name="Tiley G.P."/>
            <person name="Kimball R.T."/>
            <person name="Braun E.L."/>
            <person name="Burleigh J.G."/>
        </authorList>
    </citation>
    <scope>NUCLEOTIDE SEQUENCE [LARGE SCALE GENOMIC DNA]</scope>
    <source>
        <strain evidence="11">RTK389</strain>
        <tissue evidence="11">Blood</tissue>
    </source>
</reference>
<keyword evidence="12" id="KW-1185">Reference proteome</keyword>
<evidence type="ECO:0000256" key="4">
    <source>
        <dbReference type="ARBA" id="ARBA00022741"/>
    </source>
</evidence>
<feature type="domain" description="Kinesin motor" evidence="10">
    <location>
        <begin position="1"/>
        <end position="64"/>
    </location>
</feature>
<evidence type="ECO:0000256" key="8">
    <source>
        <dbReference type="ARBA" id="ARBA00023212"/>
    </source>
</evidence>
<keyword evidence="7 9" id="KW-0505">Motor protein</keyword>
<comment type="caution">
    <text evidence="11">The sequence shown here is derived from an EMBL/GenBank/DDBJ whole genome shotgun (WGS) entry which is preliminary data.</text>
</comment>
<keyword evidence="4 9" id="KW-0547">Nucleotide-binding</keyword>
<proteinExistence type="inferred from homology"/>
<sequence>MAKFTFSRVFGPEATQEEFFEGTMKQPVQDFLEGRNRLVFTYGVTNAGKTYTFQGMSRNVVSLQ</sequence>
<accession>A0A2P4S336</accession>
<evidence type="ECO:0000256" key="5">
    <source>
        <dbReference type="ARBA" id="ARBA00022840"/>
    </source>
</evidence>
<keyword evidence="6" id="KW-0175">Coiled coil</keyword>
<evidence type="ECO:0000256" key="6">
    <source>
        <dbReference type="ARBA" id="ARBA00023054"/>
    </source>
</evidence>
<organism evidence="11 12">
    <name type="scientific">Bambusicola thoracicus</name>
    <name type="common">Chinese bamboo-partridge</name>
    <name type="synonym">Perdix thoracica</name>
    <dbReference type="NCBI Taxonomy" id="9083"/>
    <lineage>
        <taxon>Eukaryota</taxon>
        <taxon>Metazoa</taxon>
        <taxon>Chordata</taxon>
        <taxon>Craniata</taxon>
        <taxon>Vertebrata</taxon>
        <taxon>Euteleostomi</taxon>
        <taxon>Archelosauria</taxon>
        <taxon>Archosauria</taxon>
        <taxon>Dinosauria</taxon>
        <taxon>Saurischia</taxon>
        <taxon>Theropoda</taxon>
        <taxon>Coelurosauria</taxon>
        <taxon>Aves</taxon>
        <taxon>Neognathae</taxon>
        <taxon>Galloanserae</taxon>
        <taxon>Galliformes</taxon>
        <taxon>Phasianidae</taxon>
        <taxon>Perdicinae</taxon>
        <taxon>Bambusicola</taxon>
    </lineage>
</organism>
<dbReference type="GO" id="GO:0072686">
    <property type="term" value="C:mitotic spindle"/>
    <property type="evidence" value="ECO:0007669"/>
    <property type="project" value="TreeGrafter"/>
</dbReference>
<dbReference type="GO" id="GO:0005876">
    <property type="term" value="C:spindle microtubule"/>
    <property type="evidence" value="ECO:0007669"/>
    <property type="project" value="TreeGrafter"/>
</dbReference>
<keyword evidence="8" id="KW-0206">Cytoskeleton</keyword>
<evidence type="ECO:0000256" key="2">
    <source>
        <dbReference type="ARBA" id="ARBA00022490"/>
    </source>
</evidence>
<dbReference type="SUPFAM" id="SSF52540">
    <property type="entry name" value="P-loop containing nucleoside triphosphate hydrolases"/>
    <property type="match status" value="1"/>
</dbReference>
<evidence type="ECO:0000313" key="11">
    <source>
        <dbReference type="EMBL" id="POI18488.1"/>
    </source>
</evidence>
<dbReference type="AlphaFoldDB" id="A0A2P4S336"/>
<dbReference type="PROSITE" id="PS50067">
    <property type="entry name" value="KINESIN_MOTOR_2"/>
    <property type="match status" value="1"/>
</dbReference>
<evidence type="ECO:0000256" key="7">
    <source>
        <dbReference type="ARBA" id="ARBA00023175"/>
    </source>
</evidence>
<keyword evidence="5 9" id="KW-0067">ATP-binding</keyword>
<dbReference type="Pfam" id="PF00225">
    <property type="entry name" value="Kinesin"/>
    <property type="match status" value="1"/>
</dbReference>
<dbReference type="InterPro" id="IPR027417">
    <property type="entry name" value="P-loop_NTPase"/>
</dbReference>
<dbReference type="InterPro" id="IPR001752">
    <property type="entry name" value="Kinesin_motor_dom"/>
</dbReference>
<dbReference type="InterPro" id="IPR047149">
    <property type="entry name" value="KIF11-like"/>
</dbReference>
<comment type="subcellular location">
    <subcellularLocation>
        <location evidence="1">Cytoplasm</location>
        <location evidence="1">Cytoskeleton</location>
        <location evidence="1">Spindle</location>
    </subcellularLocation>
</comment>
<evidence type="ECO:0000256" key="3">
    <source>
        <dbReference type="ARBA" id="ARBA00022553"/>
    </source>
</evidence>
<evidence type="ECO:0000313" key="12">
    <source>
        <dbReference type="Proteomes" id="UP000237246"/>
    </source>
</evidence>
<dbReference type="GO" id="GO:0008017">
    <property type="term" value="F:microtubule binding"/>
    <property type="evidence" value="ECO:0007669"/>
    <property type="project" value="InterPro"/>
</dbReference>
<dbReference type="GO" id="GO:0051231">
    <property type="term" value="P:spindle elongation"/>
    <property type="evidence" value="ECO:0007669"/>
    <property type="project" value="TreeGrafter"/>
</dbReference>
<feature type="binding site" evidence="9">
    <location>
        <begin position="43"/>
        <end position="50"/>
    </location>
    <ligand>
        <name>ATP</name>
        <dbReference type="ChEBI" id="CHEBI:30616"/>
    </ligand>
</feature>
<dbReference type="GO" id="GO:0008574">
    <property type="term" value="F:plus-end-directed microtubule motor activity"/>
    <property type="evidence" value="ECO:0007669"/>
    <property type="project" value="TreeGrafter"/>
</dbReference>
<evidence type="ECO:0000256" key="9">
    <source>
        <dbReference type="PROSITE-ProRule" id="PRU00283"/>
    </source>
</evidence>
<gene>
    <name evidence="11" type="ORF">CIB84_017767</name>
</gene>
<name>A0A2P4S336_BAMTH</name>